<evidence type="ECO:0000256" key="3">
    <source>
        <dbReference type="ARBA" id="ARBA00023163"/>
    </source>
</evidence>
<evidence type="ECO:0000259" key="4">
    <source>
        <dbReference type="PROSITE" id="PS50987"/>
    </source>
</evidence>
<name>A0ABU1AMR4_9BACT</name>
<keyword evidence="1" id="KW-0805">Transcription regulation</keyword>
<dbReference type="CDD" id="cd00090">
    <property type="entry name" value="HTH_ARSR"/>
    <property type="match status" value="1"/>
</dbReference>
<dbReference type="InterPro" id="IPR051081">
    <property type="entry name" value="HTH_MetalResp_TranReg"/>
</dbReference>
<dbReference type="InterPro" id="IPR011991">
    <property type="entry name" value="ArsR-like_HTH"/>
</dbReference>
<dbReference type="NCBIfam" id="NF033788">
    <property type="entry name" value="HTH_metalloreg"/>
    <property type="match status" value="1"/>
</dbReference>
<dbReference type="PROSITE" id="PS50987">
    <property type="entry name" value="HTH_ARSR_2"/>
    <property type="match status" value="1"/>
</dbReference>
<proteinExistence type="predicted"/>
<protein>
    <submittedName>
        <fullName evidence="5">Helix-turn-helix transcriptional regulator</fullName>
    </submittedName>
</protein>
<dbReference type="Pfam" id="PF01022">
    <property type="entry name" value="HTH_5"/>
    <property type="match status" value="1"/>
</dbReference>
<dbReference type="SUPFAM" id="SSF46785">
    <property type="entry name" value="Winged helix' DNA-binding domain"/>
    <property type="match status" value="1"/>
</dbReference>
<evidence type="ECO:0000256" key="1">
    <source>
        <dbReference type="ARBA" id="ARBA00023015"/>
    </source>
</evidence>
<comment type="caution">
    <text evidence="5">The sequence shown here is derived from an EMBL/GenBank/DDBJ whole genome shotgun (WGS) entry which is preliminary data.</text>
</comment>
<evidence type="ECO:0000256" key="2">
    <source>
        <dbReference type="ARBA" id="ARBA00023125"/>
    </source>
</evidence>
<dbReference type="PRINTS" id="PR00778">
    <property type="entry name" value="HTHARSR"/>
</dbReference>
<evidence type="ECO:0000313" key="6">
    <source>
        <dbReference type="Proteomes" id="UP001243717"/>
    </source>
</evidence>
<keyword evidence="6" id="KW-1185">Reference proteome</keyword>
<dbReference type="Proteomes" id="UP001243717">
    <property type="component" value="Unassembled WGS sequence"/>
</dbReference>
<dbReference type="EMBL" id="JARXIC010000045">
    <property type="protein sequence ID" value="MDQ8196082.1"/>
    <property type="molecule type" value="Genomic_DNA"/>
</dbReference>
<gene>
    <name evidence="5" type="ORF">QEH59_16730</name>
</gene>
<reference evidence="5 6" key="1">
    <citation type="submission" date="2023-04" db="EMBL/GenBank/DDBJ databases">
        <title>A novel bacteria isolated from coastal sediment.</title>
        <authorList>
            <person name="Liu X.-J."/>
            <person name="Du Z.-J."/>
        </authorList>
    </citation>
    <scope>NUCLEOTIDE SEQUENCE [LARGE SCALE GENOMIC DNA]</scope>
    <source>
        <strain evidence="5 6">SDUM461004</strain>
    </source>
</reference>
<dbReference type="PANTHER" id="PTHR33154">
    <property type="entry name" value="TRANSCRIPTIONAL REGULATOR, ARSR FAMILY"/>
    <property type="match status" value="1"/>
</dbReference>
<dbReference type="Gene3D" id="1.10.10.10">
    <property type="entry name" value="Winged helix-like DNA-binding domain superfamily/Winged helix DNA-binding domain"/>
    <property type="match status" value="1"/>
</dbReference>
<dbReference type="SMART" id="SM00418">
    <property type="entry name" value="HTH_ARSR"/>
    <property type="match status" value="1"/>
</dbReference>
<feature type="domain" description="HTH arsR-type" evidence="4">
    <location>
        <begin position="8"/>
        <end position="103"/>
    </location>
</feature>
<dbReference type="RefSeq" id="WP_308986524.1">
    <property type="nucleotide sequence ID" value="NZ_JARXIC010000045.1"/>
</dbReference>
<sequence>MATTKHALFPEEQVSLAAFAGALAHPARIAIISLLQERKEVCCGDIVKELPLAQATVSQHLKALDKAGLLHLRECGPKVCYSLNCEAIRSFCHSFQCTLGTDQADHSAELEPAADCANRRS</sequence>
<keyword evidence="2" id="KW-0238">DNA-binding</keyword>
<accession>A0ABU1AMR4</accession>
<dbReference type="InterPro" id="IPR001845">
    <property type="entry name" value="HTH_ArsR_DNA-bd_dom"/>
</dbReference>
<organism evidence="5 6">
    <name type="scientific">Thalassobacterium sedimentorum</name>
    <dbReference type="NCBI Taxonomy" id="3041258"/>
    <lineage>
        <taxon>Bacteria</taxon>
        <taxon>Pseudomonadati</taxon>
        <taxon>Verrucomicrobiota</taxon>
        <taxon>Opitutia</taxon>
        <taxon>Puniceicoccales</taxon>
        <taxon>Coraliomargaritaceae</taxon>
        <taxon>Thalassobacterium</taxon>
    </lineage>
</organism>
<dbReference type="InterPro" id="IPR036390">
    <property type="entry name" value="WH_DNA-bd_sf"/>
</dbReference>
<evidence type="ECO:0000313" key="5">
    <source>
        <dbReference type="EMBL" id="MDQ8196082.1"/>
    </source>
</evidence>
<keyword evidence="3" id="KW-0804">Transcription</keyword>
<dbReference type="InterPro" id="IPR036388">
    <property type="entry name" value="WH-like_DNA-bd_sf"/>
</dbReference>
<dbReference type="PANTHER" id="PTHR33154:SF15">
    <property type="entry name" value="REGULATORY PROTEIN ARSR"/>
    <property type="match status" value="1"/>
</dbReference>